<accession>A0A120FR06</accession>
<evidence type="ECO:0000259" key="1">
    <source>
        <dbReference type="Pfam" id="PF13480"/>
    </source>
</evidence>
<dbReference type="AlphaFoldDB" id="A0A120FR06"/>
<evidence type="ECO:0000313" key="3">
    <source>
        <dbReference type="Proteomes" id="UP000068164"/>
    </source>
</evidence>
<dbReference type="Gene3D" id="3.40.630.30">
    <property type="match status" value="1"/>
</dbReference>
<evidence type="ECO:0000313" key="2">
    <source>
        <dbReference type="EMBL" id="KWV59376.1"/>
    </source>
</evidence>
<reference evidence="2 3" key="1">
    <citation type="submission" date="2015-11" db="EMBL/GenBank/DDBJ databases">
        <title>Draft Genome Sequence of the Strain BR 10423 (Rhizobium sp.) isolated from nodules of Mimosa pudica.</title>
        <authorList>
            <person name="Barauna A.C."/>
            <person name="Zilli J.E."/>
            <person name="Simoes-Araujo J.L."/>
            <person name="Reis V.M."/>
            <person name="James E.K."/>
            <person name="Reis F.B.Jr."/>
            <person name="Rouws L.F."/>
            <person name="Passos S.R."/>
            <person name="Gois S.R."/>
        </authorList>
    </citation>
    <scope>NUCLEOTIDE SEQUENCE [LARGE SCALE GENOMIC DNA]</scope>
    <source>
        <strain evidence="2 3">BR10423</strain>
    </source>
</reference>
<comment type="caution">
    <text evidence="2">The sequence shown here is derived from an EMBL/GenBank/DDBJ whole genome shotgun (WGS) entry which is preliminary data.</text>
</comment>
<dbReference type="Proteomes" id="UP000068164">
    <property type="component" value="Unassembled WGS sequence"/>
</dbReference>
<proteinExistence type="predicted"/>
<dbReference type="SUPFAM" id="SSF55729">
    <property type="entry name" value="Acyl-CoA N-acyltransferases (Nat)"/>
    <property type="match status" value="1"/>
</dbReference>
<dbReference type="OrthoDB" id="8193702at2"/>
<organism evidence="2 3">
    <name type="scientific">Rhizobium altiplani</name>
    <dbReference type="NCBI Taxonomy" id="1864509"/>
    <lineage>
        <taxon>Bacteria</taxon>
        <taxon>Pseudomonadati</taxon>
        <taxon>Pseudomonadota</taxon>
        <taxon>Alphaproteobacteria</taxon>
        <taxon>Hyphomicrobiales</taxon>
        <taxon>Rhizobiaceae</taxon>
        <taxon>Rhizobium/Agrobacterium group</taxon>
        <taxon>Rhizobium</taxon>
    </lineage>
</organism>
<dbReference type="RefSeq" id="WP_062368584.1">
    <property type="nucleotide sequence ID" value="NZ_LNCD01000012.1"/>
</dbReference>
<keyword evidence="3" id="KW-1185">Reference proteome</keyword>
<dbReference type="InterPro" id="IPR038740">
    <property type="entry name" value="BioF2-like_GNAT_dom"/>
</dbReference>
<protein>
    <submittedName>
        <fullName evidence="2">Cellulose biosynthesis protein CelD</fullName>
    </submittedName>
</protein>
<dbReference type="EMBL" id="LNCD01000012">
    <property type="protein sequence ID" value="KWV59376.1"/>
    <property type="molecule type" value="Genomic_DNA"/>
</dbReference>
<gene>
    <name evidence="2" type="ORF">AS026_28755</name>
</gene>
<dbReference type="InterPro" id="IPR016181">
    <property type="entry name" value="Acyl_CoA_acyltransferase"/>
</dbReference>
<sequence length="413" mass="46550">MQAQKLPVSDRAHHSTEPDAGISEWLASDAQLAVAEPDITVLDSLAPLEAVWRALDRDNLNSLHQGYDWCMAWTKSFGRQLSIVWGRIGGETAFILPLEITSFHGFRTARFIGADHSNINTGLFSTRFIELADNLEPQKLAMSLRRALAGRTDLLLLQNVPLEWRGRRNPLALLPMVQNQNHAYQLPLLDKMESTLQQVNAKGRRKRFRAQLRRFEALGGFDYISSGTPDEQHQLLDRFFEQKRERLKALGLPDVFADPETKAFLHGAIDIRDRDGRMVGLEMHAIRLKGEHSGRIAALAGLSRKGDHIICQFTAFDESAAPETSPGEFLFWQMVAAQHGKGVRLFDFGLGDQRYKRSWAPVKTEHHDVVLPLSLRGSVGALMHRAITRGKGFIKSQQKLYVVAQRLRRVIGV</sequence>
<name>A0A120FR06_9HYPH</name>
<feature type="domain" description="BioF2-like acetyltransferase" evidence="1">
    <location>
        <begin position="204"/>
        <end position="357"/>
    </location>
</feature>
<dbReference type="Pfam" id="PF13480">
    <property type="entry name" value="Acetyltransf_6"/>
    <property type="match status" value="1"/>
</dbReference>